<accession>A0AAD7E5G8</accession>
<dbReference type="AlphaFoldDB" id="A0AAD7E5G8"/>
<evidence type="ECO:0000256" key="1">
    <source>
        <dbReference type="SAM" id="MobiDB-lite"/>
    </source>
</evidence>
<feature type="region of interest" description="Disordered" evidence="1">
    <location>
        <begin position="311"/>
        <end position="355"/>
    </location>
</feature>
<organism evidence="2 3">
    <name type="scientific">Mycena pura</name>
    <dbReference type="NCBI Taxonomy" id="153505"/>
    <lineage>
        <taxon>Eukaryota</taxon>
        <taxon>Fungi</taxon>
        <taxon>Dikarya</taxon>
        <taxon>Basidiomycota</taxon>
        <taxon>Agaricomycotina</taxon>
        <taxon>Agaricomycetes</taxon>
        <taxon>Agaricomycetidae</taxon>
        <taxon>Agaricales</taxon>
        <taxon>Marasmiineae</taxon>
        <taxon>Mycenaceae</taxon>
        <taxon>Mycena</taxon>
    </lineage>
</organism>
<evidence type="ECO:0000313" key="3">
    <source>
        <dbReference type="Proteomes" id="UP001219525"/>
    </source>
</evidence>
<dbReference type="EMBL" id="JARJCW010000002">
    <property type="protein sequence ID" value="KAJ7228737.1"/>
    <property type="molecule type" value="Genomic_DNA"/>
</dbReference>
<protein>
    <submittedName>
        <fullName evidence="2">Uncharacterized protein</fullName>
    </submittedName>
</protein>
<keyword evidence="3" id="KW-1185">Reference proteome</keyword>
<evidence type="ECO:0000313" key="2">
    <source>
        <dbReference type="EMBL" id="KAJ7228737.1"/>
    </source>
</evidence>
<dbReference type="Proteomes" id="UP001219525">
    <property type="component" value="Unassembled WGS sequence"/>
</dbReference>
<reference evidence="2" key="1">
    <citation type="submission" date="2023-03" db="EMBL/GenBank/DDBJ databases">
        <title>Massive genome expansion in bonnet fungi (Mycena s.s.) driven by repeated elements and novel gene families across ecological guilds.</title>
        <authorList>
            <consortium name="Lawrence Berkeley National Laboratory"/>
            <person name="Harder C.B."/>
            <person name="Miyauchi S."/>
            <person name="Viragh M."/>
            <person name="Kuo A."/>
            <person name="Thoen E."/>
            <person name="Andreopoulos B."/>
            <person name="Lu D."/>
            <person name="Skrede I."/>
            <person name="Drula E."/>
            <person name="Henrissat B."/>
            <person name="Morin E."/>
            <person name="Kohler A."/>
            <person name="Barry K."/>
            <person name="LaButti K."/>
            <person name="Morin E."/>
            <person name="Salamov A."/>
            <person name="Lipzen A."/>
            <person name="Mereny Z."/>
            <person name="Hegedus B."/>
            <person name="Baldrian P."/>
            <person name="Stursova M."/>
            <person name="Weitz H."/>
            <person name="Taylor A."/>
            <person name="Grigoriev I.V."/>
            <person name="Nagy L.G."/>
            <person name="Martin F."/>
            <person name="Kauserud H."/>
        </authorList>
    </citation>
    <scope>NUCLEOTIDE SEQUENCE</scope>
    <source>
        <strain evidence="2">9144</strain>
    </source>
</reference>
<gene>
    <name evidence="2" type="ORF">GGX14DRAFT_385125</name>
</gene>
<proteinExistence type="predicted"/>
<comment type="caution">
    <text evidence="2">The sequence shown here is derived from an EMBL/GenBank/DDBJ whole genome shotgun (WGS) entry which is preliminary data.</text>
</comment>
<name>A0AAD7E5G8_9AGAR</name>
<sequence length="450" mass="49240">MSLTTQHPFLVSTKSQNQNRDFFIFGFESRCRIVYMLAGLNLERNPLTIKALFRWLMTMPEGNHDYEPREVDFVLRRVSITRMDVLRYLADPVLGPGTVLTHESEGSLEPGYFAIYDLVDKPSLCDVGCSENAEDFLESLETLEDLELPIPPENELTQDLVELVSKRDHGVCLLTGSADVQTCAVWIFQPVMATALKGKAVMEDYRTPANIITVWVGLVEMLNKNLITVDREDNNRIVTFEDIKLLEGMSLRASLSSPTAPSKVIGSGGPSSGSSNFPAFSYFLDLFWRFLLIPSIFLFIIHPSWGSSSGGSSAGSSSGGSSPPGGGPPAGYSSGGSCVGSSSSSPPSSPGLTPHDSPLSAITSFSATGIDFWRLHFAWSLRVQVGGGDASQEYADMEALCLMDELKDSVYDATCLDPSDKKWQTGIGAETLSVFLESYPEKRWLFFPEK</sequence>